<keyword evidence="2" id="KW-0378">Hydrolase</keyword>
<dbReference type="InterPro" id="IPR051916">
    <property type="entry name" value="GPI-anchor_lipid_remodeler"/>
</dbReference>
<dbReference type="GO" id="GO:0004519">
    <property type="term" value="F:endonuclease activity"/>
    <property type="evidence" value="ECO:0007669"/>
    <property type="project" value="UniProtKB-KW"/>
</dbReference>
<dbReference type="Gene3D" id="3.60.10.10">
    <property type="entry name" value="Endonuclease/exonuclease/phosphatase"/>
    <property type="match status" value="1"/>
</dbReference>
<sequence>MIFCISLVEAKEMRVGAYNIKHGRGMDGKLDLDRQVKVIEGMKVELLALQEVDKHCQRSGNVDQAAYFAKALGMHHVFGKAIPLGKGEYGQAVLSKYPIVSSKVHRLPSVGEARIILEVVVEHPKFGQLSFCSVHYSFRSEEERFPQVMAFEKVVRGYRHPVILTGDFNARPETKTMAHYRKEWQVVEKRGDRLTSPADKPRSEIDYCVLRNFGEVEAVTEVVAEAMASDHRPLVTEIRKDAGSKE</sequence>
<accession>A0ABW4Z7J5</accession>
<dbReference type="EMBL" id="JBHUJB010000015">
    <property type="protein sequence ID" value="MFD2157938.1"/>
    <property type="molecule type" value="Genomic_DNA"/>
</dbReference>
<proteinExistence type="predicted"/>
<feature type="domain" description="Endonuclease/exonuclease/phosphatase" evidence="1">
    <location>
        <begin position="18"/>
        <end position="231"/>
    </location>
</feature>
<organism evidence="2 3">
    <name type="scientific">Rubritalea tangerina</name>
    <dbReference type="NCBI Taxonomy" id="430798"/>
    <lineage>
        <taxon>Bacteria</taxon>
        <taxon>Pseudomonadati</taxon>
        <taxon>Verrucomicrobiota</taxon>
        <taxon>Verrucomicrobiia</taxon>
        <taxon>Verrucomicrobiales</taxon>
        <taxon>Rubritaleaceae</taxon>
        <taxon>Rubritalea</taxon>
    </lineage>
</organism>
<reference evidence="3" key="1">
    <citation type="journal article" date="2019" name="Int. J. Syst. Evol. Microbiol.">
        <title>The Global Catalogue of Microorganisms (GCM) 10K type strain sequencing project: providing services to taxonomists for standard genome sequencing and annotation.</title>
        <authorList>
            <consortium name="The Broad Institute Genomics Platform"/>
            <consortium name="The Broad Institute Genome Sequencing Center for Infectious Disease"/>
            <person name="Wu L."/>
            <person name="Ma J."/>
        </authorList>
    </citation>
    <scope>NUCLEOTIDE SEQUENCE [LARGE SCALE GENOMIC DNA]</scope>
    <source>
        <strain evidence="3">CCUG 57942</strain>
    </source>
</reference>
<dbReference type="PANTHER" id="PTHR14859:SF15">
    <property type="entry name" value="ENDONUCLEASE_EXONUCLEASE_PHOSPHATASE DOMAIN-CONTAINING PROTEIN"/>
    <property type="match status" value="1"/>
</dbReference>
<dbReference type="SUPFAM" id="SSF56219">
    <property type="entry name" value="DNase I-like"/>
    <property type="match status" value="1"/>
</dbReference>
<dbReference type="InterPro" id="IPR036691">
    <property type="entry name" value="Endo/exonu/phosph_ase_sf"/>
</dbReference>
<name>A0ABW4Z7J5_9BACT</name>
<protein>
    <submittedName>
        <fullName evidence="2">Endonuclease/exonuclease/phosphatase family protein</fullName>
    </submittedName>
</protein>
<dbReference type="Pfam" id="PF03372">
    <property type="entry name" value="Exo_endo_phos"/>
    <property type="match status" value="1"/>
</dbReference>
<dbReference type="PANTHER" id="PTHR14859">
    <property type="entry name" value="CALCOFLUOR WHITE HYPERSENSITIVE PROTEIN PRECURSOR"/>
    <property type="match status" value="1"/>
</dbReference>
<keyword evidence="2" id="KW-0255">Endonuclease</keyword>
<keyword evidence="3" id="KW-1185">Reference proteome</keyword>
<evidence type="ECO:0000313" key="2">
    <source>
        <dbReference type="EMBL" id="MFD2157938.1"/>
    </source>
</evidence>
<gene>
    <name evidence="2" type="ORF">ACFSW8_03390</name>
</gene>
<dbReference type="RefSeq" id="WP_377177430.1">
    <property type="nucleotide sequence ID" value="NZ_JBHUJB010000015.1"/>
</dbReference>
<keyword evidence="2" id="KW-0540">Nuclease</keyword>
<evidence type="ECO:0000259" key="1">
    <source>
        <dbReference type="Pfam" id="PF03372"/>
    </source>
</evidence>
<dbReference type="InterPro" id="IPR005135">
    <property type="entry name" value="Endo/exonuclease/phosphatase"/>
</dbReference>
<dbReference type="Proteomes" id="UP001597389">
    <property type="component" value="Unassembled WGS sequence"/>
</dbReference>
<comment type="caution">
    <text evidence="2">The sequence shown here is derived from an EMBL/GenBank/DDBJ whole genome shotgun (WGS) entry which is preliminary data.</text>
</comment>
<evidence type="ECO:0000313" key="3">
    <source>
        <dbReference type="Proteomes" id="UP001597389"/>
    </source>
</evidence>